<evidence type="ECO:0000256" key="2">
    <source>
        <dbReference type="ARBA" id="ARBA00022664"/>
    </source>
</evidence>
<evidence type="ECO:0000256" key="4">
    <source>
        <dbReference type="ARBA" id="ARBA00022741"/>
    </source>
</evidence>
<dbReference type="InterPro" id="IPR049463">
    <property type="entry name" value="APMV_polyA_pol_cat_2nd"/>
</dbReference>
<dbReference type="GO" id="GO:0044423">
    <property type="term" value="C:virion component"/>
    <property type="evidence" value="ECO:0007669"/>
    <property type="project" value="UniProtKB-KW"/>
</dbReference>
<evidence type="ECO:0000259" key="8">
    <source>
        <dbReference type="Pfam" id="PF19244"/>
    </source>
</evidence>
<dbReference type="InterPro" id="IPR045355">
    <property type="entry name" value="PolyA_pol_cat_su"/>
</dbReference>
<dbReference type="GO" id="GO:0006397">
    <property type="term" value="P:mRNA processing"/>
    <property type="evidence" value="ECO:0007669"/>
    <property type="project" value="UniProtKB-KW"/>
</dbReference>
<protein>
    <submittedName>
        <fullName evidence="10">Uncharacterized protein</fullName>
    </submittedName>
</protein>
<dbReference type="AlphaFoldDB" id="A0A6C0DAE5"/>
<keyword evidence="2" id="KW-0507">mRNA processing</keyword>
<evidence type="ECO:0000256" key="7">
    <source>
        <dbReference type="ARBA" id="ARBA00023163"/>
    </source>
</evidence>
<evidence type="ECO:0000256" key="5">
    <source>
        <dbReference type="ARBA" id="ARBA00022840"/>
    </source>
</evidence>
<evidence type="ECO:0000256" key="6">
    <source>
        <dbReference type="ARBA" id="ARBA00022844"/>
    </source>
</evidence>
<keyword evidence="4" id="KW-0547">Nucleotide-binding</keyword>
<dbReference type="GO" id="GO:0016740">
    <property type="term" value="F:transferase activity"/>
    <property type="evidence" value="ECO:0007669"/>
    <property type="project" value="UniProtKB-KW"/>
</dbReference>
<proteinExistence type="predicted"/>
<keyword evidence="6" id="KW-0946">Virion</keyword>
<evidence type="ECO:0000313" key="10">
    <source>
        <dbReference type="EMBL" id="QHT13457.1"/>
    </source>
</evidence>
<feature type="domain" description="Poly(A) polymerase catalytic subunit" evidence="8">
    <location>
        <begin position="43"/>
        <end position="173"/>
    </location>
</feature>
<dbReference type="EMBL" id="MN739569">
    <property type="protein sequence ID" value="QHT13457.1"/>
    <property type="molecule type" value="Genomic_DNA"/>
</dbReference>
<dbReference type="Pfam" id="PF19244">
    <property type="entry name" value="Poly_A_pol_cat"/>
    <property type="match status" value="1"/>
</dbReference>
<evidence type="ECO:0000256" key="3">
    <source>
        <dbReference type="ARBA" id="ARBA00022679"/>
    </source>
</evidence>
<evidence type="ECO:0000256" key="1">
    <source>
        <dbReference type="ARBA" id="ARBA00004328"/>
    </source>
</evidence>
<keyword evidence="7" id="KW-0804">Transcription</keyword>
<dbReference type="GO" id="GO:0005524">
    <property type="term" value="F:ATP binding"/>
    <property type="evidence" value="ECO:0007669"/>
    <property type="project" value="UniProtKB-KW"/>
</dbReference>
<keyword evidence="5" id="KW-0067">ATP-binding</keyword>
<accession>A0A6C0DAE5</accession>
<sequence>MYRNEDIEKIKVNIDNIAEEAMIIYKTNYEPTLKENKEVYAEILNFIKKKNRIIYGGYAQNQLILMKNENDGFYKDTDTPDVEFYSFEPLVDLIELCDYLKSKKFKYVQGTEGMHEGTYKIFVNFVNYCDISYLAKNIYDNCPIIKSKDNIRYIHPYFMAIDIFRVFVDPMTSYWRLDKSFKRYLKLSRYYPIEYSKNKDIFFKNLAPENILKVIRHKIIHNSKYIVVGAYAFNYYVKKVSSNLLKINFYELITDDLDNDAKKIYSILKNKFGDKIRVNEYNPFSDFFDRRIEFLYDDVIILRVYNNNDRCIVYNTSTRKKTNFGTTQLVFLYLITNYNYYLINRNQEESTNYLNMFLKLNEAKDKYLFKHNITVLDTSPFREFTFKCSGKPVSLERESLLKILEKKKKNLLLKFRYDPTGKPGKVPEFNFSNTSGNKIINEKYLLIK</sequence>
<keyword evidence="3" id="KW-0808">Transferase</keyword>
<evidence type="ECO:0000259" key="9">
    <source>
        <dbReference type="Pfam" id="PF21649"/>
    </source>
</evidence>
<organism evidence="10">
    <name type="scientific">viral metagenome</name>
    <dbReference type="NCBI Taxonomy" id="1070528"/>
    <lineage>
        <taxon>unclassified sequences</taxon>
        <taxon>metagenomes</taxon>
        <taxon>organismal metagenomes</taxon>
    </lineage>
</organism>
<feature type="domain" description="Putative poly(A) polymerase catalytic subunit C-terminal mimivirus" evidence="9">
    <location>
        <begin position="205"/>
        <end position="448"/>
    </location>
</feature>
<name>A0A6C0DAE5_9ZZZZ</name>
<reference evidence="10" key="1">
    <citation type="journal article" date="2020" name="Nature">
        <title>Giant virus diversity and host interactions through global metagenomics.</title>
        <authorList>
            <person name="Schulz F."/>
            <person name="Roux S."/>
            <person name="Paez-Espino D."/>
            <person name="Jungbluth S."/>
            <person name="Walsh D.A."/>
            <person name="Denef V.J."/>
            <person name="McMahon K.D."/>
            <person name="Konstantinidis K.T."/>
            <person name="Eloe-Fadrosh E.A."/>
            <person name="Kyrpides N.C."/>
            <person name="Woyke T."/>
        </authorList>
    </citation>
    <scope>NUCLEOTIDE SEQUENCE</scope>
    <source>
        <strain evidence="10">GVMAG-M-3300023174-131</strain>
    </source>
</reference>
<comment type="subcellular location">
    <subcellularLocation>
        <location evidence="1">Virion</location>
    </subcellularLocation>
</comment>
<dbReference type="Pfam" id="PF21649">
    <property type="entry name" value="APMV_polyA_pol_cat_2nd"/>
    <property type="match status" value="1"/>
</dbReference>